<dbReference type="Pfam" id="PF08078">
    <property type="entry name" value="PsaX"/>
    <property type="match status" value="1"/>
</dbReference>
<evidence type="ECO:0000313" key="2">
    <source>
        <dbReference type="EMBL" id="KYC39239.1"/>
    </source>
</evidence>
<dbReference type="SUPFAM" id="SSF81552">
    <property type="entry name" value="Subunit PsaX of photosystem I reaction centre"/>
    <property type="match status" value="1"/>
</dbReference>
<evidence type="ECO:0000313" key="3">
    <source>
        <dbReference type="Proteomes" id="UP000076925"/>
    </source>
</evidence>
<sequence length="48" mass="5372">MATEAKKKVGVDVIKNEAKAPYPFRTGWAVLLLAINFLVAAYYFQILV</sequence>
<dbReference type="OrthoDB" id="428101at2"/>
<dbReference type="EMBL" id="ANNX02000035">
    <property type="protein sequence ID" value="KYC39239.1"/>
    <property type="molecule type" value="Genomic_DNA"/>
</dbReference>
<organism evidence="2 3">
    <name type="scientific">Scytonema hofmannii PCC 7110</name>
    <dbReference type="NCBI Taxonomy" id="128403"/>
    <lineage>
        <taxon>Bacteria</taxon>
        <taxon>Bacillati</taxon>
        <taxon>Cyanobacteriota</taxon>
        <taxon>Cyanophyceae</taxon>
        <taxon>Nostocales</taxon>
        <taxon>Scytonemataceae</taxon>
        <taxon>Scytonema</taxon>
    </lineage>
</organism>
<keyword evidence="1" id="KW-1133">Transmembrane helix</keyword>
<feature type="transmembrane region" description="Helical" evidence="1">
    <location>
        <begin position="26"/>
        <end position="44"/>
    </location>
</feature>
<name>A0A139X3E9_9CYAN</name>
<evidence type="ECO:0000256" key="1">
    <source>
        <dbReference type="SAM" id="Phobius"/>
    </source>
</evidence>
<dbReference type="STRING" id="128403.WA1_31340"/>
<dbReference type="AlphaFoldDB" id="A0A139X3E9"/>
<accession>A0A139X3E9</accession>
<keyword evidence="1" id="KW-0812">Transmembrane</keyword>
<dbReference type="InterPro" id="IPR036243">
    <property type="entry name" value="PSI_PsaX_sf"/>
</dbReference>
<protein>
    <submittedName>
        <fullName evidence="2">Photosystem I protein</fullName>
    </submittedName>
</protein>
<comment type="caution">
    <text evidence="2">The sequence shown here is derived from an EMBL/GenBank/DDBJ whole genome shotgun (WGS) entry which is preliminary data.</text>
</comment>
<dbReference type="RefSeq" id="WP_017740373.1">
    <property type="nucleotide sequence ID" value="NZ_KQ976354.1"/>
</dbReference>
<keyword evidence="1" id="KW-0472">Membrane</keyword>
<reference evidence="2 3" key="1">
    <citation type="journal article" date="2013" name="Genome Biol. Evol.">
        <title>Genomes of Stigonematalean cyanobacteria (subsection V) and the evolution of oxygenic photosynthesis from prokaryotes to plastids.</title>
        <authorList>
            <person name="Dagan T."/>
            <person name="Roettger M."/>
            <person name="Stucken K."/>
            <person name="Landan G."/>
            <person name="Koch R."/>
            <person name="Major P."/>
            <person name="Gould S.B."/>
            <person name="Goremykin V.V."/>
            <person name="Rippka R."/>
            <person name="Tandeau de Marsac N."/>
            <person name="Gugger M."/>
            <person name="Lockhart P.J."/>
            <person name="Allen J.F."/>
            <person name="Brune I."/>
            <person name="Maus I."/>
            <person name="Puhler A."/>
            <person name="Martin W.F."/>
        </authorList>
    </citation>
    <scope>NUCLEOTIDE SEQUENCE [LARGE SCALE GENOMIC DNA]</scope>
    <source>
        <strain evidence="2 3">PCC 7110</strain>
    </source>
</reference>
<keyword evidence="3" id="KW-1185">Reference proteome</keyword>
<dbReference type="InterPro" id="IPR012986">
    <property type="entry name" value="PSI_PsaX"/>
</dbReference>
<dbReference type="Proteomes" id="UP000076925">
    <property type="component" value="Unassembled WGS sequence"/>
</dbReference>
<proteinExistence type="predicted"/>
<gene>
    <name evidence="2" type="ORF">WA1_31340</name>
</gene>